<feature type="domain" description="HTH lacI-type" evidence="4">
    <location>
        <begin position="5"/>
        <end position="59"/>
    </location>
</feature>
<dbReference type="InterPro" id="IPR046335">
    <property type="entry name" value="LacI/GalR-like_sensor"/>
</dbReference>
<dbReference type="PROSITE" id="PS50932">
    <property type="entry name" value="HTH_LACI_2"/>
    <property type="match status" value="1"/>
</dbReference>
<dbReference type="SMART" id="SM00354">
    <property type="entry name" value="HTH_LACI"/>
    <property type="match status" value="1"/>
</dbReference>
<accession>A0ABP8G9Z0</accession>
<dbReference type="InterPro" id="IPR028082">
    <property type="entry name" value="Peripla_BP_I"/>
</dbReference>
<dbReference type="Gene3D" id="3.40.50.2300">
    <property type="match status" value="2"/>
</dbReference>
<proteinExistence type="predicted"/>
<sequence>MKKTVSIKDIAKLTDSSITTVSFVLNGKGRISEATRKKILDVAEKNGYQANRMAVGLRTGVSKVIGLVVENIGGHFFGALAKVIEEEAEKHGYRIIYCSTNNDIQKGREVIKMLSQQLVDGYIITPLKGLEDEVLALTTNNKPVVLIDGYFPGLNIPHVLVDNTGSVVNGINCFIKEGYKKIGFVTVDIELVQLTERLQGYSDTLKQNNIKEVKKNILKLPFDIDKYNAVEVIKNYILKNKNLDAIFFATNYLGILGLQALKELKLSIPDDIAVISFDDNELFDLYPPGITSIKQPTYEIAKSAIDILLSQLMDNKTDISDLKLQIPSTIIERGSTRAK</sequence>
<dbReference type="Proteomes" id="UP001500582">
    <property type="component" value="Unassembled WGS sequence"/>
</dbReference>
<comment type="caution">
    <text evidence="5">The sequence shown here is derived from an EMBL/GenBank/DDBJ whole genome shotgun (WGS) entry which is preliminary data.</text>
</comment>
<reference evidence="6" key="1">
    <citation type="journal article" date="2019" name="Int. J. Syst. Evol. Microbiol.">
        <title>The Global Catalogue of Microorganisms (GCM) 10K type strain sequencing project: providing services to taxonomists for standard genome sequencing and annotation.</title>
        <authorList>
            <consortium name="The Broad Institute Genomics Platform"/>
            <consortium name="The Broad Institute Genome Sequencing Center for Infectious Disease"/>
            <person name="Wu L."/>
            <person name="Ma J."/>
        </authorList>
    </citation>
    <scope>NUCLEOTIDE SEQUENCE [LARGE SCALE GENOMIC DNA]</scope>
    <source>
        <strain evidence="6">JCM 17705</strain>
    </source>
</reference>
<keyword evidence="1" id="KW-0805">Transcription regulation</keyword>
<protein>
    <submittedName>
        <fullName evidence="5">Ribose operon transcriptional repressor RbsR</fullName>
    </submittedName>
</protein>
<dbReference type="RefSeq" id="WP_345210816.1">
    <property type="nucleotide sequence ID" value="NZ_BAABFT010000004.1"/>
</dbReference>
<dbReference type="Pfam" id="PF00356">
    <property type="entry name" value="LacI"/>
    <property type="match status" value="1"/>
</dbReference>
<evidence type="ECO:0000313" key="5">
    <source>
        <dbReference type="EMBL" id="GAA4319997.1"/>
    </source>
</evidence>
<dbReference type="Gene3D" id="1.10.260.40">
    <property type="entry name" value="lambda repressor-like DNA-binding domains"/>
    <property type="match status" value="1"/>
</dbReference>
<dbReference type="SUPFAM" id="SSF47413">
    <property type="entry name" value="lambda repressor-like DNA-binding domains"/>
    <property type="match status" value="1"/>
</dbReference>
<evidence type="ECO:0000256" key="3">
    <source>
        <dbReference type="ARBA" id="ARBA00023163"/>
    </source>
</evidence>
<dbReference type="InterPro" id="IPR000843">
    <property type="entry name" value="HTH_LacI"/>
</dbReference>
<organism evidence="5 6">
    <name type="scientific">Mucilaginibacter gynuensis</name>
    <dbReference type="NCBI Taxonomy" id="1302236"/>
    <lineage>
        <taxon>Bacteria</taxon>
        <taxon>Pseudomonadati</taxon>
        <taxon>Bacteroidota</taxon>
        <taxon>Sphingobacteriia</taxon>
        <taxon>Sphingobacteriales</taxon>
        <taxon>Sphingobacteriaceae</taxon>
        <taxon>Mucilaginibacter</taxon>
    </lineage>
</organism>
<dbReference type="PANTHER" id="PTHR30146">
    <property type="entry name" value="LACI-RELATED TRANSCRIPTIONAL REPRESSOR"/>
    <property type="match status" value="1"/>
</dbReference>
<dbReference type="SUPFAM" id="SSF53822">
    <property type="entry name" value="Periplasmic binding protein-like I"/>
    <property type="match status" value="1"/>
</dbReference>
<dbReference type="Pfam" id="PF13377">
    <property type="entry name" value="Peripla_BP_3"/>
    <property type="match status" value="1"/>
</dbReference>
<evidence type="ECO:0000313" key="6">
    <source>
        <dbReference type="Proteomes" id="UP001500582"/>
    </source>
</evidence>
<keyword evidence="6" id="KW-1185">Reference proteome</keyword>
<keyword evidence="3" id="KW-0804">Transcription</keyword>
<gene>
    <name evidence="5" type="primary">rbsR</name>
    <name evidence="5" type="ORF">GCM10023149_19030</name>
</gene>
<keyword evidence="2" id="KW-0238">DNA-binding</keyword>
<dbReference type="CDD" id="cd01392">
    <property type="entry name" value="HTH_LacI"/>
    <property type="match status" value="1"/>
</dbReference>
<dbReference type="EMBL" id="BAABFT010000004">
    <property type="protein sequence ID" value="GAA4319997.1"/>
    <property type="molecule type" value="Genomic_DNA"/>
</dbReference>
<evidence type="ECO:0000256" key="2">
    <source>
        <dbReference type="ARBA" id="ARBA00023125"/>
    </source>
</evidence>
<evidence type="ECO:0000259" key="4">
    <source>
        <dbReference type="PROSITE" id="PS50932"/>
    </source>
</evidence>
<dbReference type="InterPro" id="IPR010982">
    <property type="entry name" value="Lambda_DNA-bd_dom_sf"/>
</dbReference>
<evidence type="ECO:0000256" key="1">
    <source>
        <dbReference type="ARBA" id="ARBA00023015"/>
    </source>
</evidence>
<dbReference type="PANTHER" id="PTHR30146:SF109">
    <property type="entry name" value="HTH-TYPE TRANSCRIPTIONAL REGULATOR GALS"/>
    <property type="match status" value="1"/>
</dbReference>
<name>A0ABP8G9Z0_9SPHI</name>